<dbReference type="AlphaFoldDB" id="A0A9P9ETK6"/>
<feature type="compositionally biased region" description="Acidic residues" evidence="2">
    <location>
        <begin position="14"/>
        <end position="26"/>
    </location>
</feature>
<dbReference type="Gene3D" id="3.40.50.150">
    <property type="entry name" value="Vaccinia Virus protein VP39"/>
    <property type="match status" value="1"/>
</dbReference>
<dbReference type="GO" id="GO:0008168">
    <property type="term" value="F:methyltransferase activity"/>
    <property type="evidence" value="ECO:0007669"/>
    <property type="project" value="UniProtKB-KW"/>
</dbReference>
<dbReference type="GO" id="GO:0032259">
    <property type="term" value="P:methylation"/>
    <property type="evidence" value="ECO:0007669"/>
    <property type="project" value="UniProtKB-KW"/>
</dbReference>
<evidence type="ECO:0000256" key="1">
    <source>
        <dbReference type="ARBA" id="ARBA00038158"/>
    </source>
</evidence>
<keyword evidence="3" id="KW-0808">Transferase</keyword>
<dbReference type="EMBL" id="JAGMUU010000010">
    <property type="protein sequence ID" value="KAH7144341.1"/>
    <property type="molecule type" value="Genomic_DNA"/>
</dbReference>
<proteinExistence type="inferred from homology"/>
<comment type="similarity">
    <text evidence="1">Belongs to the methyltransferase superfamily. LaeA methyltransferase family.</text>
</comment>
<evidence type="ECO:0000256" key="2">
    <source>
        <dbReference type="SAM" id="MobiDB-lite"/>
    </source>
</evidence>
<dbReference type="PANTHER" id="PTHR43591:SF24">
    <property type="entry name" value="2-METHOXY-6-POLYPRENYL-1,4-BENZOQUINOL METHYLASE, MITOCHONDRIAL"/>
    <property type="match status" value="1"/>
</dbReference>
<keyword evidence="4" id="KW-1185">Reference proteome</keyword>
<keyword evidence="3" id="KW-0489">Methyltransferase</keyword>
<name>A0A9P9ETK6_9HYPO</name>
<dbReference type="CDD" id="cd02440">
    <property type="entry name" value="AdoMet_MTases"/>
    <property type="match status" value="1"/>
</dbReference>
<dbReference type="PANTHER" id="PTHR43591">
    <property type="entry name" value="METHYLTRANSFERASE"/>
    <property type="match status" value="1"/>
</dbReference>
<comment type="caution">
    <text evidence="3">The sequence shown here is derived from an EMBL/GenBank/DDBJ whole genome shotgun (WGS) entry which is preliminary data.</text>
</comment>
<dbReference type="Proteomes" id="UP000717696">
    <property type="component" value="Unassembled WGS sequence"/>
</dbReference>
<evidence type="ECO:0000313" key="3">
    <source>
        <dbReference type="EMBL" id="KAH7144341.1"/>
    </source>
</evidence>
<dbReference type="OrthoDB" id="2013972at2759"/>
<protein>
    <submittedName>
        <fullName evidence="3">S-adenosyl-L-methionine-dependent methyltransferase</fullName>
    </submittedName>
</protein>
<gene>
    <name evidence="3" type="ORF">B0J13DRAFT_502297</name>
</gene>
<feature type="compositionally biased region" description="Basic and acidic residues" evidence="2">
    <location>
        <begin position="40"/>
        <end position="49"/>
    </location>
</feature>
<accession>A0A9P9ETK6</accession>
<reference evidence="3" key="1">
    <citation type="journal article" date="2021" name="Nat. Commun.">
        <title>Genetic determinants of endophytism in the Arabidopsis root mycobiome.</title>
        <authorList>
            <person name="Mesny F."/>
            <person name="Miyauchi S."/>
            <person name="Thiergart T."/>
            <person name="Pickel B."/>
            <person name="Atanasova L."/>
            <person name="Karlsson M."/>
            <person name="Huettel B."/>
            <person name="Barry K.W."/>
            <person name="Haridas S."/>
            <person name="Chen C."/>
            <person name="Bauer D."/>
            <person name="Andreopoulos W."/>
            <person name="Pangilinan J."/>
            <person name="LaButti K."/>
            <person name="Riley R."/>
            <person name="Lipzen A."/>
            <person name="Clum A."/>
            <person name="Drula E."/>
            <person name="Henrissat B."/>
            <person name="Kohler A."/>
            <person name="Grigoriev I.V."/>
            <person name="Martin F.M."/>
            <person name="Hacquard S."/>
        </authorList>
    </citation>
    <scope>NUCLEOTIDE SEQUENCE</scope>
    <source>
        <strain evidence="3">MPI-CAGE-AT-0021</strain>
    </source>
</reference>
<sequence>MDPKSDGTCRNSDSDIEAGADEDEVEDKNRDADSIATHSTARDEGVTEEKPLIETDYDLDTLDHFLIHRRKFQLWSPQYWGPIDEAQFECYDIAHHFLTMVKEDRLFEAPIGENPSRILDLGTGTGIWAIDMADKYPSAEVIGTDISPIQPNWVPPNCHFYLEDAHAEWVEKKASLDFVHIRGLYGSITDWPQLYKEAYRALAPGGWIEHLEFDITPYSHVPEVMGDKDHIFKQWSGILLSAMDRTGMTGRIGMDGNIRKHLEGAGFVDIVEKTYRIPCGQWDHDLKQKEIGALNLLFMDKGLEGFALFLLTKIMGWEYTEITMFVTRMRRALRDTKSQAYYLVTNVYAKRPELPT</sequence>
<feature type="region of interest" description="Disordered" evidence="2">
    <location>
        <begin position="1"/>
        <end position="49"/>
    </location>
</feature>
<organism evidence="3 4">
    <name type="scientific">Dactylonectria estremocensis</name>
    <dbReference type="NCBI Taxonomy" id="1079267"/>
    <lineage>
        <taxon>Eukaryota</taxon>
        <taxon>Fungi</taxon>
        <taxon>Dikarya</taxon>
        <taxon>Ascomycota</taxon>
        <taxon>Pezizomycotina</taxon>
        <taxon>Sordariomycetes</taxon>
        <taxon>Hypocreomycetidae</taxon>
        <taxon>Hypocreales</taxon>
        <taxon>Nectriaceae</taxon>
        <taxon>Dactylonectria</taxon>
    </lineage>
</organism>
<dbReference type="InterPro" id="IPR029063">
    <property type="entry name" value="SAM-dependent_MTases_sf"/>
</dbReference>
<dbReference type="Pfam" id="PF13489">
    <property type="entry name" value="Methyltransf_23"/>
    <property type="match status" value="1"/>
</dbReference>
<evidence type="ECO:0000313" key="4">
    <source>
        <dbReference type="Proteomes" id="UP000717696"/>
    </source>
</evidence>
<dbReference type="SUPFAM" id="SSF53335">
    <property type="entry name" value="S-adenosyl-L-methionine-dependent methyltransferases"/>
    <property type="match status" value="1"/>
</dbReference>